<keyword evidence="3 7" id="KW-1133">Transmembrane helix</keyword>
<keyword evidence="1 7" id="KW-1003">Cell membrane</keyword>
<evidence type="ECO:0000256" key="2">
    <source>
        <dbReference type="ARBA" id="ARBA00022692"/>
    </source>
</evidence>
<dbReference type="EMBL" id="PYGC01000008">
    <property type="protein sequence ID" value="PSK81695.1"/>
    <property type="molecule type" value="Genomic_DNA"/>
</dbReference>
<reference evidence="8 9" key="1">
    <citation type="submission" date="2018-03" db="EMBL/GenBank/DDBJ databases">
        <title>Genomic Encyclopedia of Archaeal and Bacterial Type Strains, Phase II (KMG-II): from individual species to whole genera.</title>
        <authorList>
            <person name="Goeker M."/>
        </authorList>
    </citation>
    <scope>NUCLEOTIDE SEQUENCE [LARGE SCALE GENOMIC DNA]</scope>
    <source>
        <strain evidence="8 9">DSM 27267</strain>
    </source>
</reference>
<dbReference type="GO" id="GO:0009252">
    <property type="term" value="P:peptidoglycan biosynthetic process"/>
    <property type="evidence" value="ECO:0007669"/>
    <property type="project" value="UniProtKB-UniRule"/>
</dbReference>
<dbReference type="AlphaFoldDB" id="A0A2P8C9Q4"/>
<comment type="function">
    <text evidence="7">Functions as a peptidoglycan terminase that cleaves nascent peptidoglycan strands endolytically to terminate their elongation.</text>
</comment>
<dbReference type="OrthoDB" id="9814591at2"/>
<dbReference type="Gene3D" id="3.30.160.60">
    <property type="entry name" value="Classic Zinc Finger"/>
    <property type="match status" value="1"/>
</dbReference>
<evidence type="ECO:0000313" key="8">
    <source>
        <dbReference type="EMBL" id="PSK81695.1"/>
    </source>
</evidence>
<dbReference type="HAMAP" id="MF_02065">
    <property type="entry name" value="MltG"/>
    <property type="match status" value="1"/>
</dbReference>
<evidence type="ECO:0000313" key="9">
    <source>
        <dbReference type="Proteomes" id="UP000240621"/>
    </source>
</evidence>
<comment type="catalytic activity">
    <reaction evidence="7">
        <text>a peptidoglycan chain = a peptidoglycan chain with N-acetyl-1,6-anhydromuramyl-[peptide] at the reducing end + a peptidoglycan chain with N-acetylglucosamine at the non-reducing end.</text>
        <dbReference type="EC" id="4.2.2.29"/>
    </reaction>
</comment>
<dbReference type="PANTHER" id="PTHR30518">
    <property type="entry name" value="ENDOLYTIC MUREIN TRANSGLYCOSYLASE"/>
    <property type="match status" value="1"/>
</dbReference>
<sequence length="353" mass="41003">MGIERRNRLMVFPRLGKWVIILVAIGFIVVGIRAFQLYGYIFENNVKHTGFVYIPNGATYDQVIDSLKAGDFLVNYKSINWVANKKKYPDLIKPGAYKLEKNWSNNKLIDMLRSGAQTPIKVTFNNIRFRKDLAGRLAHYMEADSTAFLKMLTDTAEAKKYGFTYAAFPAMFIPNTYELYWTTTPAEFVDRMHQEYDRFWTDERKKKAEAAGMTPVQATTLASIVQEETVKPDEMHKIAGVYINRLKRGWRLQADPTVKFAVGDFSIKRVLNQHLEIDSPYNTYKYKGLPPGPINFPNPKSIEAVLNYEKSKYLYFCAKEDFSGYHNFSRTLREHNRNAARYQRALNKNRIFK</sequence>
<dbReference type="NCBIfam" id="TIGR00247">
    <property type="entry name" value="endolytic transglycosylase MltG"/>
    <property type="match status" value="1"/>
</dbReference>
<dbReference type="GO" id="GO:0008932">
    <property type="term" value="F:lytic endotransglycosylase activity"/>
    <property type="evidence" value="ECO:0007669"/>
    <property type="project" value="UniProtKB-UniRule"/>
</dbReference>
<dbReference type="EC" id="4.2.2.29" evidence="7"/>
<dbReference type="PANTHER" id="PTHR30518:SF2">
    <property type="entry name" value="ENDOLYTIC MUREIN TRANSGLYCOSYLASE"/>
    <property type="match status" value="1"/>
</dbReference>
<comment type="subcellular location">
    <subcellularLocation>
        <location evidence="7">Cell membrane</location>
        <topology evidence="7">Single-pass membrane protein</topology>
    </subcellularLocation>
</comment>
<evidence type="ECO:0000256" key="1">
    <source>
        <dbReference type="ARBA" id="ARBA00022475"/>
    </source>
</evidence>
<comment type="similarity">
    <text evidence="7">Belongs to the transglycosylase MltG family.</text>
</comment>
<evidence type="ECO:0000256" key="3">
    <source>
        <dbReference type="ARBA" id="ARBA00022989"/>
    </source>
</evidence>
<keyword evidence="2 7" id="KW-0812">Transmembrane</keyword>
<evidence type="ECO:0000256" key="4">
    <source>
        <dbReference type="ARBA" id="ARBA00023136"/>
    </source>
</evidence>
<keyword evidence="5 7" id="KW-0456">Lyase</keyword>
<dbReference type="Pfam" id="PF02618">
    <property type="entry name" value="YceG"/>
    <property type="match status" value="1"/>
</dbReference>
<evidence type="ECO:0000256" key="5">
    <source>
        <dbReference type="ARBA" id="ARBA00023239"/>
    </source>
</evidence>
<keyword evidence="4 7" id="KW-0472">Membrane</keyword>
<dbReference type="Proteomes" id="UP000240621">
    <property type="component" value="Unassembled WGS sequence"/>
</dbReference>
<name>A0A2P8C9Q4_9BACT</name>
<proteinExistence type="inferred from homology"/>
<evidence type="ECO:0000256" key="7">
    <source>
        <dbReference type="HAMAP-Rule" id="MF_02065"/>
    </source>
</evidence>
<protein>
    <recommendedName>
        <fullName evidence="7">Endolytic murein transglycosylase</fullName>
        <ecNumber evidence="7">4.2.2.29</ecNumber>
    </recommendedName>
    <alternativeName>
        <fullName evidence="7">Peptidoglycan lytic transglycosylase</fullName>
    </alternativeName>
    <alternativeName>
        <fullName evidence="7">Peptidoglycan polymerization terminase</fullName>
    </alternativeName>
</protein>
<dbReference type="Gene3D" id="3.30.1490.480">
    <property type="entry name" value="Endolytic murein transglycosylase"/>
    <property type="match status" value="1"/>
</dbReference>
<evidence type="ECO:0000256" key="6">
    <source>
        <dbReference type="ARBA" id="ARBA00023316"/>
    </source>
</evidence>
<gene>
    <name evidence="7" type="primary">mltG</name>
    <name evidence="8" type="ORF">CLV93_10893</name>
</gene>
<feature type="site" description="Important for catalytic activity" evidence="7">
    <location>
        <position position="228"/>
    </location>
</feature>
<dbReference type="GO" id="GO:0071555">
    <property type="term" value="P:cell wall organization"/>
    <property type="evidence" value="ECO:0007669"/>
    <property type="project" value="UniProtKB-KW"/>
</dbReference>
<dbReference type="InterPro" id="IPR003770">
    <property type="entry name" value="MLTG-like"/>
</dbReference>
<accession>A0A2P8C9Q4</accession>
<feature type="transmembrane region" description="Helical" evidence="7">
    <location>
        <begin position="20"/>
        <end position="41"/>
    </location>
</feature>
<organism evidence="8 9">
    <name type="scientific">Prolixibacter denitrificans</name>
    <dbReference type="NCBI Taxonomy" id="1541063"/>
    <lineage>
        <taxon>Bacteria</taxon>
        <taxon>Pseudomonadati</taxon>
        <taxon>Bacteroidota</taxon>
        <taxon>Bacteroidia</taxon>
        <taxon>Marinilabiliales</taxon>
        <taxon>Prolixibacteraceae</taxon>
        <taxon>Prolixibacter</taxon>
    </lineage>
</organism>
<dbReference type="GO" id="GO:0005886">
    <property type="term" value="C:plasma membrane"/>
    <property type="evidence" value="ECO:0007669"/>
    <property type="project" value="UniProtKB-SubCell"/>
</dbReference>
<comment type="caution">
    <text evidence="8">The sequence shown here is derived from an EMBL/GenBank/DDBJ whole genome shotgun (WGS) entry which is preliminary data.</text>
</comment>
<keyword evidence="6 7" id="KW-0961">Cell wall biogenesis/degradation</keyword>
<dbReference type="CDD" id="cd08010">
    <property type="entry name" value="MltG_like"/>
    <property type="match status" value="1"/>
</dbReference>